<comment type="caution">
    <text evidence="1">The sequence shown here is derived from an EMBL/GenBank/DDBJ whole genome shotgun (WGS) entry which is preliminary data.</text>
</comment>
<protein>
    <submittedName>
        <fullName evidence="1">Uncharacterized protein</fullName>
    </submittedName>
</protein>
<name>A0ABX9BKA3_9BACL</name>
<dbReference type="RefSeq" id="WP_111620050.1">
    <property type="nucleotide sequence ID" value="NZ_QLLI01000006.1"/>
</dbReference>
<evidence type="ECO:0000313" key="2">
    <source>
        <dbReference type="Proteomes" id="UP000248827"/>
    </source>
</evidence>
<reference evidence="1 2" key="1">
    <citation type="submission" date="2018-06" db="EMBL/GenBank/DDBJ databases">
        <title>Freshwater and sediment microbial communities from various areas in North America, analyzing microbe dynamics in response to fracking.</title>
        <authorList>
            <person name="Lamendella R."/>
        </authorList>
    </citation>
    <scope>NUCLEOTIDE SEQUENCE [LARGE SCALE GENOMIC DNA]</scope>
    <source>
        <strain evidence="1 2">NG-13</strain>
    </source>
</reference>
<dbReference type="Pfam" id="PF26325">
    <property type="entry name" value="YhjD"/>
    <property type="match status" value="1"/>
</dbReference>
<keyword evidence="2" id="KW-1185">Reference proteome</keyword>
<sequence length="128" mass="14671">MIDITPEDRALIKSHIILPRVLTAFERDIALINATLKTPGPYVDVIAEAQRKITADIYEIRKQFRTRGIKVYEEVSDDDGVVARYKCRGYESEMRLRWSSMTPQASVVMRKYLGLNEGPRPFVTAPLE</sequence>
<dbReference type="EMBL" id="QLLI01000006">
    <property type="protein sequence ID" value="RAI96880.1"/>
    <property type="molecule type" value="Genomic_DNA"/>
</dbReference>
<accession>A0ABX9BKA3</accession>
<organism evidence="1 2">
    <name type="scientific">Paenibacillus pabuli</name>
    <dbReference type="NCBI Taxonomy" id="1472"/>
    <lineage>
        <taxon>Bacteria</taxon>
        <taxon>Bacillati</taxon>
        <taxon>Bacillota</taxon>
        <taxon>Bacilli</taxon>
        <taxon>Bacillales</taxon>
        <taxon>Paenibacillaceae</taxon>
        <taxon>Paenibacillus</taxon>
    </lineage>
</organism>
<dbReference type="InterPro" id="IPR058600">
    <property type="entry name" value="YhjD-like"/>
</dbReference>
<proteinExistence type="predicted"/>
<evidence type="ECO:0000313" key="1">
    <source>
        <dbReference type="EMBL" id="RAI96880.1"/>
    </source>
</evidence>
<dbReference type="Proteomes" id="UP000248827">
    <property type="component" value="Unassembled WGS sequence"/>
</dbReference>
<gene>
    <name evidence="1" type="ORF">DET54_106238</name>
</gene>